<evidence type="ECO:0000313" key="2">
    <source>
        <dbReference type="Proteomes" id="UP000594261"/>
    </source>
</evidence>
<dbReference type="GO" id="GO:0032204">
    <property type="term" value="P:regulation of telomere maintenance"/>
    <property type="evidence" value="ECO:0007669"/>
    <property type="project" value="TreeGrafter"/>
</dbReference>
<organism evidence="1 2">
    <name type="scientific">Quercus lobata</name>
    <name type="common">Valley oak</name>
    <dbReference type="NCBI Taxonomy" id="97700"/>
    <lineage>
        <taxon>Eukaryota</taxon>
        <taxon>Viridiplantae</taxon>
        <taxon>Streptophyta</taxon>
        <taxon>Embryophyta</taxon>
        <taxon>Tracheophyta</taxon>
        <taxon>Spermatophyta</taxon>
        <taxon>Magnoliopsida</taxon>
        <taxon>eudicotyledons</taxon>
        <taxon>Gunneridae</taxon>
        <taxon>Pentapetalae</taxon>
        <taxon>rosids</taxon>
        <taxon>fabids</taxon>
        <taxon>Fagales</taxon>
        <taxon>Fagaceae</taxon>
        <taxon>Quercus</taxon>
    </lineage>
</organism>
<keyword evidence="2" id="KW-1185">Reference proteome</keyword>
<evidence type="ECO:0000313" key="1">
    <source>
        <dbReference type="EnsemblPlants" id="QL10p015692:mrna"/>
    </source>
</evidence>
<dbReference type="AlphaFoldDB" id="A0A7N2RBV4"/>
<dbReference type="EMBL" id="LRBV02000010">
    <property type="status" value="NOT_ANNOTATED_CDS"/>
    <property type="molecule type" value="Genomic_DNA"/>
</dbReference>
<dbReference type="InParanoid" id="A0A7N2RBV4"/>
<dbReference type="PANTHER" id="PTHR13413:SF0">
    <property type="entry name" value="YLP MOTIF-CONTAINING PROTEIN 1"/>
    <property type="match status" value="1"/>
</dbReference>
<reference evidence="1 2" key="1">
    <citation type="journal article" date="2016" name="G3 (Bethesda)">
        <title>First Draft Assembly and Annotation of the Genome of a California Endemic Oak Quercus lobata Nee (Fagaceae).</title>
        <authorList>
            <person name="Sork V.L."/>
            <person name="Fitz-Gibbon S.T."/>
            <person name="Puiu D."/>
            <person name="Crepeau M."/>
            <person name="Gugger P.F."/>
            <person name="Sherman R."/>
            <person name="Stevens K."/>
            <person name="Langley C.H."/>
            <person name="Pellegrini M."/>
            <person name="Salzberg S.L."/>
        </authorList>
    </citation>
    <scope>NUCLEOTIDE SEQUENCE [LARGE SCALE GENOMIC DNA]</scope>
    <source>
        <strain evidence="1 2">cv. SW786</strain>
    </source>
</reference>
<dbReference type="EnsemblPlants" id="QL10p015692:mrna">
    <property type="protein sequence ID" value="QL10p015692:mrna"/>
    <property type="gene ID" value="QL10p015692"/>
</dbReference>
<reference evidence="1" key="2">
    <citation type="submission" date="2021-01" db="UniProtKB">
        <authorList>
            <consortium name="EnsemblPlants"/>
        </authorList>
    </citation>
    <scope>IDENTIFICATION</scope>
</reference>
<dbReference type="Proteomes" id="UP000594261">
    <property type="component" value="Chromosome 10"/>
</dbReference>
<accession>A0A7N2RBV4</accession>
<proteinExistence type="predicted"/>
<name>A0A7N2RBV4_QUELO</name>
<dbReference type="Gramene" id="QL10p015692:mrna">
    <property type="protein sequence ID" value="QL10p015692:mrna"/>
    <property type="gene ID" value="QL10p015692"/>
</dbReference>
<dbReference type="GO" id="GO:0005634">
    <property type="term" value="C:nucleus"/>
    <property type="evidence" value="ECO:0007669"/>
    <property type="project" value="InterPro"/>
</dbReference>
<dbReference type="InterPro" id="IPR026314">
    <property type="entry name" value="YLP_motif_con_p1"/>
</dbReference>
<dbReference type="PANTHER" id="PTHR13413">
    <property type="entry name" value="YLP MOTIF CONTAINING PROTEIN NUCLEAR PROTEIN ZAP"/>
    <property type="match status" value="1"/>
</dbReference>
<sequence>MSLRMVEAVVACGVIILLFASLIAPFLLYCQSSGYEVYILEATYKDPAGCAARNVHGFTQDDVEKMARQWEEAPSLYLQLDVKTLFHGDDLKESGIQEVEMDMEDEDVDGNLSGLQERMPENNIVPPLGEDTPDGMHQSLALYLT</sequence>
<protein>
    <submittedName>
        <fullName evidence="1">Uncharacterized protein</fullName>
    </submittedName>
</protein>